<evidence type="ECO:0000313" key="4">
    <source>
        <dbReference type="Proteomes" id="UP000604765"/>
    </source>
</evidence>
<evidence type="ECO:0000256" key="1">
    <source>
        <dbReference type="ARBA" id="ARBA00007521"/>
    </source>
</evidence>
<dbReference type="Gene3D" id="2.30.30.110">
    <property type="match status" value="1"/>
</dbReference>
<dbReference type="PANTHER" id="PTHR33988">
    <property type="entry name" value="ENDORIBONUCLEASE MAZF-RELATED"/>
    <property type="match status" value="1"/>
</dbReference>
<organism evidence="3 4">
    <name type="scientific">Lentilactobacillus fungorum</name>
    <dbReference type="NCBI Taxonomy" id="2201250"/>
    <lineage>
        <taxon>Bacteria</taxon>
        <taxon>Bacillati</taxon>
        <taxon>Bacillota</taxon>
        <taxon>Bacilli</taxon>
        <taxon>Lactobacillales</taxon>
        <taxon>Lactobacillaceae</taxon>
        <taxon>Lentilactobacillus</taxon>
    </lineage>
</organism>
<dbReference type="SUPFAM" id="SSF50118">
    <property type="entry name" value="Cell growth inhibitor/plasmid maintenance toxic component"/>
    <property type="match status" value="1"/>
</dbReference>
<comment type="caution">
    <text evidence="3">The sequence shown here is derived from an EMBL/GenBank/DDBJ whole genome shotgun (WGS) entry which is preliminary data.</text>
</comment>
<dbReference type="InterPro" id="IPR011067">
    <property type="entry name" value="Plasmid_toxin/cell-grow_inhib"/>
</dbReference>
<dbReference type="EMBL" id="BNJR01000007">
    <property type="protein sequence ID" value="GHP13386.1"/>
    <property type="molecule type" value="Genomic_DNA"/>
</dbReference>
<gene>
    <name evidence="3" type="ORF">YK48G_08110</name>
</gene>
<sequence length="133" mass="15579">MIRSPKQKDVICLNFSPSKGYEIQQPHPALVLSRTEYNQKTNLVIVCPITSNTVLRHQEDNHTAIYKSDKHPYMIKIIDYRSAGLEHESLVNPIQMYSLDYRKRDFNILGSVSDDLLFRVWQQVLLNFNLPQF</sequence>
<accession>A0ABQ3VY69</accession>
<dbReference type="InterPro" id="IPR003477">
    <property type="entry name" value="PemK-like"/>
</dbReference>
<protein>
    <submittedName>
        <fullName evidence="3">mRNA interferase PemK</fullName>
    </submittedName>
</protein>
<evidence type="ECO:0000256" key="2">
    <source>
        <dbReference type="ARBA" id="ARBA00022649"/>
    </source>
</evidence>
<name>A0ABQ3VY69_9LACO</name>
<comment type="similarity">
    <text evidence="1">Belongs to the PemK/MazF family.</text>
</comment>
<reference evidence="3 4" key="1">
    <citation type="journal article" date="2021" name="Int. J. Syst. Evol. Microbiol.">
        <title>Lentilactobacillus fungorum sp. nov., isolated from spent mushroom substrates.</title>
        <authorList>
            <person name="Tohno M."/>
            <person name="Tanizawa Y."/>
            <person name="Kojima Y."/>
            <person name="Sakamoto M."/>
            <person name="Ohkuma M."/>
            <person name="Kobayashi H."/>
        </authorList>
    </citation>
    <scope>NUCLEOTIDE SEQUENCE [LARGE SCALE GENOMIC DNA]</scope>
    <source>
        <strain evidence="3 4">YK48G</strain>
    </source>
</reference>
<keyword evidence="4" id="KW-1185">Reference proteome</keyword>
<evidence type="ECO:0000313" key="3">
    <source>
        <dbReference type="EMBL" id="GHP13386.1"/>
    </source>
</evidence>
<dbReference type="PANTHER" id="PTHR33988:SF3">
    <property type="entry name" value="ENDORIBONUCLEASE TOXIN CHPB-RELATED"/>
    <property type="match status" value="1"/>
</dbReference>
<dbReference type="Pfam" id="PF02452">
    <property type="entry name" value="PemK_toxin"/>
    <property type="match status" value="1"/>
</dbReference>
<dbReference type="RefSeq" id="WP_232365276.1">
    <property type="nucleotide sequence ID" value="NZ_BNJR01000007.1"/>
</dbReference>
<proteinExistence type="inferred from homology"/>
<keyword evidence="2" id="KW-1277">Toxin-antitoxin system</keyword>
<dbReference type="Proteomes" id="UP000604765">
    <property type="component" value="Unassembled WGS sequence"/>
</dbReference>